<evidence type="ECO:0000313" key="2">
    <source>
        <dbReference type="Proteomes" id="UP001239111"/>
    </source>
</evidence>
<sequence length="124" mass="14579">MGFSLHIFTCFQSFESKIRKVALRLMEKEILNVPLVCGEPDDYPDTLAETTAYWERKLIDDHVLNRSIVILEFLTHGYAGSNGWSACKDDWITLRRILLTKEEINPQWKYHRYIGFEALVKLEK</sequence>
<accession>A0ACC2NZ78</accession>
<keyword evidence="2" id="KW-1185">Reference proteome</keyword>
<dbReference type="Proteomes" id="UP001239111">
    <property type="component" value="Chromosome 2"/>
</dbReference>
<protein>
    <submittedName>
        <fullName evidence="1">Uncharacterized protein</fullName>
    </submittedName>
</protein>
<organism evidence="1 2">
    <name type="scientific">Eretmocerus hayati</name>
    <dbReference type="NCBI Taxonomy" id="131215"/>
    <lineage>
        <taxon>Eukaryota</taxon>
        <taxon>Metazoa</taxon>
        <taxon>Ecdysozoa</taxon>
        <taxon>Arthropoda</taxon>
        <taxon>Hexapoda</taxon>
        <taxon>Insecta</taxon>
        <taxon>Pterygota</taxon>
        <taxon>Neoptera</taxon>
        <taxon>Endopterygota</taxon>
        <taxon>Hymenoptera</taxon>
        <taxon>Apocrita</taxon>
        <taxon>Proctotrupomorpha</taxon>
        <taxon>Chalcidoidea</taxon>
        <taxon>Aphelinidae</taxon>
        <taxon>Aphelininae</taxon>
        <taxon>Eretmocerus</taxon>
    </lineage>
</organism>
<dbReference type="EMBL" id="CM056742">
    <property type="protein sequence ID" value="KAJ8675604.1"/>
    <property type="molecule type" value="Genomic_DNA"/>
</dbReference>
<reference evidence="1" key="1">
    <citation type="submission" date="2023-04" db="EMBL/GenBank/DDBJ databases">
        <title>A chromosome-level genome assembly of the parasitoid wasp Eretmocerus hayati.</title>
        <authorList>
            <person name="Zhong Y."/>
            <person name="Liu S."/>
            <person name="Liu Y."/>
        </authorList>
    </citation>
    <scope>NUCLEOTIDE SEQUENCE</scope>
    <source>
        <strain evidence="1">ZJU_SS_LIU_2023</strain>
    </source>
</reference>
<comment type="caution">
    <text evidence="1">The sequence shown here is derived from an EMBL/GenBank/DDBJ whole genome shotgun (WGS) entry which is preliminary data.</text>
</comment>
<proteinExistence type="predicted"/>
<name>A0ACC2NZ78_9HYME</name>
<gene>
    <name evidence="1" type="ORF">QAD02_011390</name>
</gene>
<evidence type="ECO:0000313" key="1">
    <source>
        <dbReference type="EMBL" id="KAJ8675604.1"/>
    </source>
</evidence>